<proteinExistence type="predicted"/>
<gene>
    <name evidence="1" type="primary">224</name>
    <name evidence="1" type="ORF">SEA_GENIE2_224</name>
</gene>
<evidence type="ECO:0000313" key="1">
    <source>
        <dbReference type="EMBL" id="QAY08846.1"/>
    </source>
</evidence>
<dbReference type="Proteomes" id="UP000290620">
    <property type="component" value="Segment"/>
</dbReference>
<sequence length="92" mass="10515">MYTPKREVYYTMDAFDLNELVEKEFNTNWDFVSAEECSNDSAHVIHPDLDGLGEDGTEDDEGMSYASARQVIGELIKRNTLPSGKYLIEVCW</sequence>
<protein>
    <submittedName>
        <fullName evidence="1">Uncharacterized protein</fullName>
    </submittedName>
</protein>
<dbReference type="EMBL" id="MK359332">
    <property type="protein sequence ID" value="QAY08846.1"/>
    <property type="molecule type" value="Genomic_DNA"/>
</dbReference>
<evidence type="ECO:0000313" key="2">
    <source>
        <dbReference type="Proteomes" id="UP000290620"/>
    </source>
</evidence>
<accession>A0A411C4R7</accession>
<reference evidence="1 2" key="1">
    <citation type="submission" date="2019-01" db="EMBL/GenBank/DDBJ databases">
        <authorList>
            <person name="Lyon D.B."/>
            <person name="Harback M.R."/>
            <person name="Yucebas K."/>
            <person name="Mousa M."/>
            <person name="Fanegan A."/>
            <person name="Shaffer C.D."/>
            <person name="Weston-Hafer K.A."/>
            <person name="Garlena R.A."/>
            <person name="Russell D.A."/>
            <person name="Pope W.H."/>
            <person name="Jacobs-Sera D."/>
            <person name="Hendrix R.W."/>
            <person name="Hatfull G.F."/>
        </authorList>
    </citation>
    <scope>NUCLEOTIDE SEQUENCE [LARGE SCALE GENOMIC DNA]</scope>
</reference>
<organism evidence="1 2">
    <name type="scientific">Streptomyces phage Genie2</name>
    <dbReference type="NCBI Taxonomy" id="2502445"/>
    <lineage>
        <taxon>Viruses</taxon>
        <taxon>Duplodnaviria</taxon>
        <taxon>Heunggongvirae</taxon>
        <taxon>Uroviricota</taxon>
        <taxon>Caudoviricetes</taxon>
        <taxon>Stanwilliamsviridae</taxon>
        <taxon>Boydwoodruffvirinae</taxon>
        <taxon>Karimacvirus</taxon>
        <taxon>Karimacvirus yaboi</taxon>
        <taxon>Streptomyces virus Yaboi</taxon>
    </lineage>
</organism>
<name>A0A411C4R7_9CAUD</name>